<proteinExistence type="predicted"/>
<dbReference type="AlphaFoldDB" id="A0A9P4MHZ1"/>
<evidence type="ECO:0000313" key="2">
    <source>
        <dbReference type="Proteomes" id="UP000799439"/>
    </source>
</evidence>
<organism evidence="1 2">
    <name type="scientific">Myriangium duriaei CBS 260.36</name>
    <dbReference type="NCBI Taxonomy" id="1168546"/>
    <lineage>
        <taxon>Eukaryota</taxon>
        <taxon>Fungi</taxon>
        <taxon>Dikarya</taxon>
        <taxon>Ascomycota</taxon>
        <taxon>Pezizomycotina</taxon>
        <taxon>Dothideomycetes</taxon>
        <taxon>Dothideomycetidae</taxon>
        <taxon>Myriangiales</taxon>
        <taxon>Myriangiaceae</taxon>
        <taxon>Myriangium</taxon>
    </lineage>
</organism>
<accession>A0A9P4MHZ1</accession>
<reference evidence="1" key="1">
    <citation type="journal article" date="2020" name="Stud. Mycol.">
        <title>101 Dothideomycetes genomes: a test case for predicting lifestyles and emergence of pathogens.</title>
        <authorList>
            <person name="Haridas S."/>
            <person name="Albert R."/>
            <person name="Binder M."/>
            <person name="Bloem J."/>
            <person name="Labutti K."/>
            <person name="Salamov A."/>
            <person name="Andreopoulos B."/>
            <person name="Baker S."/>
            <person name="Barry K."/>
            <person name="Bills G."/>
            <person name="Bluhm B."/>
            <person name="Cannon C."/>
            <person name="Castanera R."/>
            <person name="Culley D."/>
            <person name="Daum C."/>
            <person name="Ezra D."/>
            <person name="Gonzalez J."/>
            <person name="Henrissat B."/>
            <person name="Kuo A."/>
            <person name="Liang C."/>
            <person name="Lipzen A."/>
            <person name="Lutzoni F."/>
            <person name="Magnuson J."/>
            <person name="Mondo S."/>
            <person name="Nolan M."/>
            <person name="Ohm R."/>
            <person name="Pangilinan J."/>
            <person name="Park H.-J."/>
            <person name="Ramirez L."/>
            <person name="Alfaro M."/>
            <person name="Sun H."/>
            <person name="Tritt A."/>
            <person name="Yoshinaga Y."/>
            <person name="Zwiers L.-H."/>
            <person name="Turgeon B."/>
            <person name="Goodwin S."/>
            <person name="Spatafora J."/>
            <person name="Crous P."/>
            <person name="Grigoriev I."/>
        </authorList>
    </citation>
    <scope>NUCLEOTIDE SEQUENCE</scope>
    <source>
        <strain evidence="1">CBS 260.36</strain>
    </source>
</reference>
<dbReference type="Proteomes" id="UP000799439">
    <property type="component" value="Unassembled WGS sequence"/>
</dbReference>
<gene>
    <name evidence="1" type="ORF">K461DRAFT_324714</name>
</gene>
<keyword evidence="2" id="KW-1185">Reference proteome</keyword>
<comment type="caution">
    <text evidence="1">The sequence shown here is derived from an EMBL/GenBank/DDBJ whole genome shotgun (WGS) entry which is preliminary data.</text>
</comment>
<evidence type="ECO:0000313" key="1">
    <source>
        <dbReference type="EMBL" id="KAF2148361.1"/>
    </source>
</evidence>
<protein>
    <submittedName>
        <fullName evidence="1">Uncharacterized protein</fullName>
    </submittedName>
</protein>
<dbReference type="EMBL" id="ML996093">
    <property type="protein sequence ID" value="KAF2148361.1"/>
    <property type="molecule type" value="Genomic_DNA"/>
</dbReference>
<dbReference type="OrthoDB" id="4500473at2759"/>
<sequence length="210" mass="23234">MPEPQENKKFYIRAPSLEYRRDGPIRLGHVIPDIFNPEDPIHTLDPLPKVIEGVEFADNTLERSHHGVAKLRLAAKIYEAFGNHATASVDHTTHSIYTFDRLQSFYFAVNPTKADVKALVASSPEVKAALKSKPVYILTGLKVAVGLKYDAGDSKGRKASIGANAHVSDQVEVDGSVEGSTERKNELKYTVLGDVILAYRLHIVKEIGWM</sequence>
<name>A0A9P4MHZ1_9PEZI</name>